<comment type="subcellular location">
    <subcellularLocation>
        <location evidence="2">Cytoplasm</location>
    </subcellularLocation>
</comment>
<dbReference type="EMBL" id="JXKM01000003">
    <property type="protein sequence ID" value="OJG36387.1"/>
    <property type="molecule type" value="Genomic_DNA"/>
</dbReference>
<dbReference type="Gene3D" id="3.40.50.620">
    <property type="entry name" value="HUPs"/>
    <property type="match status" value="1"/>
</dbReference>
<dbReference type="InterPro" id="IPR006015">
    <property type="entry name" value="Universal_stress_UspA"/>
</dbReference>
<evidence type="ECO:0000256" key="2">
    <source>
        <dbReference type="PIRNR" id="PIRNR006276"/>
    </source>
</evidence>
<keyword evidence="5" id="KW-1185">Reference proteome</keyword>
<comment type="similarity">
    <text evidence="1 2">Belongs to the universal stress protein A family.</text>
</comment>
<gene>
    <name evidence="4" type="ORF">RV00_GL001746</name>
</gene>
<dbReference type="OrthoDB" id="9789668at2"/>
<accession>A0A1L8SWC1</accession>
<dbReference type="PRINTS" id="PR01438">
    <property type="entry name" value="UNVRSLSTRESS"/>
</dbReference>
<evidence type="ECO:0000259" key="3">
    <source>
        <dbReference type="Pfam" id="PF00582"/>
    </source>
</evidence>
<dbReference type="Proteomes" id="UP000183700">
    <property type="component" value="Unassembled WGS sequence"/>
</dbReference>
<dbReference type="GO" id="GO:0005737">
    <property type="term" value="C:cytoplasm"/>
    <property type="evidence" value="ECO:0007669"/>
    <property type="project" value="UniProtKB-SubCell"/>
</dbReference>
<dbReference type="AlphaFoldDB" id="A0A1L8SWC1"/>
<protein>
    <recommendedName>
        <fullName evidence="2">Universal stress protein</fullName>
    </recommendedName>
</protein>
<dbReference type="InterPro" id="IPR014729">
    <property type="entry name" value="Rossmann-like_a/b/a_fold"/>
</dbReference>
<dbReference type="PIRSF" id="PIRSF006276">
    <property type="entry name" value="UspA"/>
    <property type="match status" value="1"/>
</dbReference>
<feature type="domain" description="UspA" evidence="3">
    <location>
        <begin position="6"/>
        <end position="147"/>
    </location>
</feature>
<dbReference type="InterPro" id="IPR006016">
    <property type="entry name" value="UspA"/>
</dbReference>
<dbReference type="SUPFAM" id="SSF52402">
    <property type="entry name" value="Adenine nucleotide alpha hydrolases-like"/>
    <property type="match status" value="1"/>
</dbReference>
<comment type="caution">
    <text evidence="4">The sequence shown here is derived from an EMBL/GenBank/DDBJ whole genome shotgun (WGS) entry which is preliminary data.</text>
</comment>
<dbReference type="RefSeq" id="WP_071861622.1">
    <property type="nucleotide sequence ID" value="NZ_JBHLVS010000031.1"/>
</dbReference>
<dbReference type="CDD" id="cd00293">
    <property type="entry name" value="USP-like"/>
    <property type="match status" value="1"/>
</dbReference>
<dbReference type="STRING" id="319970.RV00_GL001746"/>
<keyword evidence="2" id="KW-0963">Cytoplasm</keyword>
<evidence type="ECO:0000313" key="4">
    <source>
        <dbReference type="EMBL" id="OJG36387.1"/>
    </source>
</evidence>
<organism evidence="4 5">
    <name type="scientific">Enterococcus devriesei</name>
    <dbReference type="NCBI Taxonomy" id="319970"/>
    <lineage>
        <taxon>Bacteria</taxon>
        <taxon>Bacillati</taxon>
        <taxon>Bacillota</taxon>
        <taxon>Bacilli</taxon>
        <taxon>Lactobacillales</taxon>
        <taxon>Enterococcaceae</taxon>
        <taxon>Enterococcus</taxon>
    </lineage>
</organism>
<sequence>MFTQSYQNILVGIDGSDQAMEAFKKALNVAKRNHGTVYVANVIDHQIYTFMSYSPLNENIMDQLTTDAKDLINECKAVGKEFGYNKIEGIIAYGSAKEAMAQTLPKKYDIDLIMVGQSGLNAVERFMTGSVASYVIKEALCDVLIVHPTTK</sequence>
<dbReference type="PANTHER" id="PTHR46268">
    <property type="entry name" value="STRESS RESPONSE PROTEIN NHAX"/>
    <property type="match status" value="1"/>
</dbReference>
<name>A0A1L8SWC1_9ENTE</name>
<dbReference type="Pfam" id="PF00582">
    <property type="entry name" value="Usp"/>
    <property type="match status" value="1"/>
</dbReference>
<evidence type="ECO:0000256" key="1">
    <source>
        <dbReference type="ARBA" id="ARBA00008791"/>
    </source>
</evidence>
<reference evidence="4 5" key="1">
    <citation type="submission" date="2014-12" db="EMBL/GenBank/DDBJ databases">
        <title>Draft genome sequences of 29 type strains of Enterococci.</title>
        <authorList>
            <person name="Zhong Z."/>
            <person name="Sun Z."/>
            <person name="Liu W."/>
            <person name="Zhang W."/>
            <person name="Zhang H."/>
        </authorList>
    </citation>
    <scope>NUCLEOTIDE SEQUENCE [LARGE SCALE GENOMIC DNA]</scope>
    <source>
        <strain evidence="4 5">DSM 22802</strain>
    </source>
</reference>
<proteinExistence type="inferred from homology"/>
<dbReference type="PANTHER" id="PTHR46268:SF6">
    <property type="entry name" value="UNIVERSAL STRESS PROTEIN UP12"/>
    <property type="match status" value="1"/>
</dbReference>
<evidence type="ECO:0000313" key="5">
    <source>
        <dbReference type="Proteomes" id="UP000183700"/>
    </source>
</evidence>